<keyword evidence="3" id="KW-1185">Reference proteome</keyword>
<dbReference type="EMBL" id="BMAW01022042">
    <property type="protein sequence ID" value="GFT75958.1"/>
    <property type="molecule type" value="Genomic_DNA"/>
</dbReference>
<evidence type="ECO:0000313" key="2">
    <source>
        <dbReference type="EMBL" id="GFT75958.1"/>
    </source>
</evidence>
<evidence type="ECO:0000313" key="3">
    <source>
        <dbReference type="Proteomes" id="UP000887013"/>
    </source>
</evidence>
<gene>
    <name evidence="2" type="ORF">NPIL_231661</name>
    <name evidence="1" type="ORF">NPIL_2641</name>
</gene>
<dbReference type="AlphaFoldDB" id="A0A8X6PMK5"/>
<evidence type="ECO:0000313" key="1">
    <source>
        <dbReference type="EMBL" id="GFT02934.1"/>
    </source>
</evidence>
<protein>
    <submittedName>
        <fullName evidence="2">Uncharacterized protein</fullName>
    </submittedName>
</protein>
<organism evidence="2 3">
    <name type="scientific">Nephila pilipes</name>
    <name type="common">Giant wood spider</name>
    <name type="synonym">Nephila maculata</name>
    <dbReference type="NCBI Taxonomy" id="299642"/>
    <lineage>
        <taxon>Eukaryota</taxon>
        <taxon>Metazoa</taxon>
        <taxon>Ecdysozoa</taxon>
        <taxon>Arthropoda</taxon>
        <taxon>Chelicerata</taxon>
        <taxon>Arachnida</taxon>
        <taxon>Araneae</taxon>
        <taxon>Araneomorphae</taxon>
        <taxon>Entelegynae</taxon>
        <taxon>Araneoidea</taxon>
        <taxon>Nephilidae</taxon>
        <taxon>Nephila</taxon>
    </lineage>
</organism>
<comment type="caution">
    <text evidence="2">The sequence shown here is derived from an EMBL/GenBank/DDBJ whole genome shotgun (WGS) entry which is preliminary data.</text>
</comment>
<reference evidence="2" key="1">
    <citation type="submission" date="2020-08" db="EMBL/GenBank/DDBJ databases">
        <title>Multicomponent nature underlies the extraordinary mechanical properties of spider dragline silk.</title>
        <authorList>
            <person name="Kono N."/>
            <person name="Nakamura H."/>
            <person name="Mori M."/>
            <person name="Yoshida Y."/>
            <person name="Ohtoshi R."/>
            <person name="Malay A.D."/>
            <person name="Moran D.A.P."/>
            <person name="Tomita M."/>
            <person name="Numata K."/>
            <person name="Arakawa K."/>
        </authorList>
    </citation>
    <scope>NUCLEOTIDE SEQUENCE</scope>
</reference>
<dbReference type="Proteomes" id="UP000887013">
    <property type="component" value="Unassembled WGS sequence"/>
</dbReference>
<accession>A0A8X6PMK5</accession>
<name>A0A8X6PMK5_NEPPI</name>
<dbReference type="EMBL" id="BMAW01007240">
    <property type="protein sequence ID" value="GFT02934.1"/>
    <property type="molecule type" value="Genomic_DNA"/>
</dbReference>
<proteinExistence type="predicted"/>
<sequence length="203" mass="23319">MIFFPFCIQTLLPSPQGSPSNEGSSYAKTSFKLNPKYFQDMEHAFNIKSHITSWSVTRMFDRRPFKCQKQSFSHVNSARETKSREFKPRGSARRLKMSDGPSYVFRQRRNAIRSAHNGALISSVKFDHRIGLKGSEGLRGEALFLSLGRTFFSRSAQAQFIGEFLRMDPVLTNGDFNRRYSITTRVTDLAFPPLMLDCNERLK</sequence>